<dbReference type="EMBL" id="BGZK01000286">
    <property type="protein sequence ID" value="GBP34279.1"/>
    <property type="molecule type" value="Genomic_DNA"/>
</dbReference>
<sequence length="91" mass="10484">MNSSSAAPKLVINARDPPPHALVAATQRIPQMLRRLGERISCGVVDKMMVSVFRRSSFFITAELHMWRSKYNCDRCTNPAAIYKWRIRLHI</sequence>
<keyword evidence="2" id="KW-1185">Reference proteome</keyword>
<comment type="caution">
    <text evidence="1">The sequence shown here is derived from an EMBL/GenBank/DDBJ whole genome shotgun (WGS) entry which is preliminary data.</text>
</comment>
<accession>A0A4C1V6L7</accession>
<proteinExistence type="predicted"/>
<gene>
    <name evidence="1" type="ORF">EVAR_13418_1</name>
</gene>
<protein>
    <submittedName>
        <fullName evidence="1">Uncharacterized protein</fullName>
    </submittedName>
</protein>
<name>A0A4C1V6L7_EUMVA</name>
<organism evidence="1 2">
    <name type="scientific">Eumeta variegata</name>
    <name type="common">Bagworm moth</name>
    <name type="synonym">Eumeta japonica</name>
    <dbReference type="NCBI Taxonomy" id="151549"/>
    <lineage>
        <taxon>Eukaryota</taxon>
        <taxon>Metazoa</taxon>
        <taxon>Ecdysozoa</taxon>
        <taxon>Arthropoda</taxon>
        <taxon>Hexapoda</taxon>
        <taxon>Insecta</taxon>
        <taxon>Pterygota</taxon>
        <taxon>Neoptera</taxon>
        <taxon>Endopterygota</taxon>
        <taxon>Lepidoptera</taxon>
        <taxon>Glossata</taxon>
        <taxon>Ditrysia</taxon>
        <taxon>Tineoidea</taxon>
        <taxon>Psychidae</taxon>
        <taxon>Oiketicinae</taxon>
        <taxon>Eumeta</taxon>
    </lineage>
</organism>
<dbReference type="AlphaFoldDB" id="A0A4C1V6L7"/>
<evidence type="ECO:0000313" key="1">
    <source>
        <dbReference type="EMBL" id="GBP34279.1"/>
    </source>
</evidence>
<reference evidence="1 2" key="1">
    <citation type="journal article" date="2019" name="Commun. Biol.">
        <title>The bagworm genome reveals a unique fibroin gene that provides high tensile strength.</title>
        <authorList>
            <person name="Kono N."/>
            <person name="Nakamura H."/>
            <person name="Ohtoshi R."/>
            <person name="Tomita M."/>
            <person name="Numata K."/>
            <person name="Arakawa K."/>
        </authorList>
    </citation>
    <scope>NUCLEOTIDE SEQUENCE [LARGE SCALE GENOMIC DNA]</scope>
</reference>
<dbReference type="Proteomes" id="UP000299102">
    <property type="component" value="Unassembled WGS sequence"/>
</dbReference>
<evidence type="ECO:0000313" key="2">
    <source>
        <dbReference type="Proteomes" id="UP000299102"/>
    </source>
</evidence>